<dbReference type="EMBL" id="CABWIC010000011">
    <property type="protein sequence ID" value="VWL97796.1"/>
    <property type="molecule type" value="Genomic_DNA"/>
</dbReference>
<accession>A0A5K1J4K7</accession>
<protein>
    <submittedName>
        <fullName evidence="3">Septum formation initiator</fullName>
    </submittedName>
</protein>
<evidence type="ECO:0000313" key="4">
    <source>
        <dbReference type="Proteomes" id="UP000405524"/>
    </source>
</evidence>
<dbReference type="Proteomes" id="UP000405524">
    <property type="component" value="Unassembled WGS sequence"/>
</dbReference>
<dbReference type="RefSeq" id="WP_226803322.1">
    <property type="nucleotide sequence ID" value="NZ_CABWIC010000011.1"/>
</dbReference>
<organism evidence="3 4">
    <name type="scientific">Collinsella intestinalis</name>
    <dbReference type="NCBI Taxonomy" id="147207"/>
    <lineage>
        <taxon>Bacteria</taxon>
        <taxon>Bacillati</taxon>
        <taxon>Actinomycetota</taxon>
        <taxon>Coriobacteriia</taxon>
        <taxon>Coriobacteriales</taxon>
        <taxon>Coriobacteriaceae</taxon>
        <taxon>Collinsella</taxon>
    </lineage>
</organism>
<evidence type="ECO:0000256" key="1">
    <source>
        <dbReference type="SAM" id="MobiDB-lite"/>
    </source>
</evidence>
<sequence length="311" mass="32977">MAISSSNKTFSARMGDPDKTGDLSAAAAAAAPSKPHKRSARGSDVVKREKQERRAARKQAVSASHSTRKSVGGASVASGSPRARGGKAPRPAQQDFMRYASDNAVVRWIYALTTGPRRYLFYGAVVALVLVGIYGPVKDFYIARRTVMILEEQTAIRKEYNETLGDEVGSLMSQEGIEDTARKDLGMVMPGEQTITVEGLDSEGNPVVVDPSKPAEEGEGASGEASAEDSAKADSDKDSQPLKGADAANKDKTGSNAVATDPSKKPMTSAEVEAAERAVLENSPWYWKVLDVLFGFDGAKGMAVVSTGEKE</sequence>
<proteinExistence type="predicted"/>
<dbReference type="AlphaFoldDB" id="A0A5K1J4K7"/>
<feature type="compositionally biased region" description="Basic and acidic residues" evidence="1">
    <location>
        <begin position="44"/>
        <end position="54"/>
    </location>
</feature>
<dbReference type="GeneID" id="77465916"/>
<keyword evidence="2" id="KW-0812">Transmembrane</keyword>
<evidence type="ECO:0000256" key="2">
    <source>
        <dbReference type="SAM" id="Phobius"/>
    </source>
</evidence>
<dbReference type="Pfam" id="PF04977">
    <property type="entry name" value="DivIC"/>
    <property type="match status" value="1"/>
</dbReference>
<keyword evidence="2" id="KW-1133">Transmembrane helix</keyword>
<feature type="region of interest" description="Disordered" evidence="1">
    <location>
        <begin position="196"/>
        <end position="270"/>
    </location>
</feature>
<reference evidence="3 4" key="1">
    <citation type="submission" date="2019-10" db="EMBL/GenBank/DDBJ databases">
        <authorList>
            <person name="Wolf R A."/>
        </authorList>
    </citation>
    <scope>NUCLEOTIDE SEQUENCE [LARGE SCALE GENOMIC DNA]</scope>
    <source>
        <strain evidence="3">Collinsella_intestinalis_DSM_13632</strain>
    </source>
</reference>
<feature type="transmembrane region" description="Helical" evidence="2">
    <location>
        <begin position="119"/>
        <end position="137"/>
    </location>
</feature>
<gene>
    <name evidence="3" type="ORF">JKKLCJKK_00931</name>
</gene>
<feature type="compositionally biased region" description="Polar residues" evidence="1">
    <location>
        <begin position="1"/>
        <end position="10"/>
    </location>
</feature>
<evidence type="ECO:0000313" key="3">
    <source>
        <dbReference type="EMBL" id="VWL97796.1"/>
    </source>
</evidence>
<feature type="region of interest" description="Disordered" evidence="1">
    <location>
        <begin position="1"/>
        <end position="93"/>
    </location>
</feature>
<feature type="compositionally biased region" description="Basic and acidic residues" evidence="1">
    <location>
        <begin position="229"/>
        <end position="240"/>
    </location>
</feature>
<dbReference type="InterPro" id="IPR007060">
    <property type="entry name" value="FtsL/DivIC"/>
</dbReference>
<keyword evidence="2" id="KW-0472">Membrane</keyword>
<feature type="compositionally biased region" description="Low complexity" evidence="1">
    <location>
        <begin position="70"/>
        <end position="83"/>
    </location>
</feature>
<name>A0A5K1J4K7_9ACTN</name>